<dbReference type="SUPFAM" id="SSF56815">
    <property type="entry name" value="Sec1/munc18-like (SM) proteins"/>
    <property type="match status" value="1"/>
</dbReference>
<evidence type="ECO:0000313" key="2">
    <source>
        <dbReference type="EMBL" id="ODV62372.1"/>
    </source>
</evidence>
<name>A0A1D2VL96_9ASCO</name>
<dbReference type="InParanoid" id="A0A1D2VL96"/>
<dbReference type="InterPro" id="IPR036045">
    <property type="entry name" value="Sec1-like_sf"/>
</dbReference>
<dbReference type="InterPro" id="IPR043127">
    <property type="entry name" value="Sec-1-like_dom3a"/>
</dbReference>
<dbReference type="InterPro" id="IPR043154">
    <property type="entry name" value="Sec-1-like_dom1"/>
</dbReference>
<dbReference type="EMBL" id="KV454477">
    <property type="protein sequence ID" value="ODV62372.1"/>
    <property type="molecule type" value="Genomic_DNA"/>
</dbReference>
<evidence type="ECO:0000256" key="1">
    <source>
        <dbReference type="ARBA" id="ARBA00009884"/>
    </source>
</evidence>
<dbReference type="Pfam" id="PF00995">
    <property type="entry name" value="Sec1"/>
    <property type="match status" value="1"/>
</dbReference>
<dbReference type="GO" id="GO:0016192">
    <property type="term" value="P:vesicle-mediated transport"/>
    <property type="evidence" value="ECO:0007669"/>
    <property type="project" value="InterPro"/>
</dbReference>
<organism evidence="2 3">
    <name type="scientific">Ascoidea rubescens DSM 1968</name>
    <dbReference type="NCBI Taxonomy" id="1344418"/>
    <lineage>
        <taxon>Eukaryota</taxon>
        <taxon>Fungi</taxon>
        <taxon>Dikarya</taxon>
        <taxon>Ascomycota</taxon>
        <taxon>Saccharomycotina</taxon>
        <taxon>Saccharomycetes</taxon>
        <taxon>Ascoideaceae</taxon>
        <taxon>Ascoidea</taxon>
    </lineage>
</organism>
<dbReference type="Gene3D" id="1.25.40.60">
    <property type="match status" value="1"/>
</dbReference>
<dbReference type="RefSeq" id="XP_020048679.1">
    <property type="nucleotide sequence ID" value="XM_020192816.1"/>
</dbReference>
<gene>
    <name evidence="2" type="ORF">ASCRUDRAFT_74764</name>
</gene>
<dbReference type="PIRSF" id="PIRSF005715">
    <property type="entry name" value="VPS45_Sec1"/>
    <property type="match status" value="1"/>
</dbReference>
<proteinExistence type="inferred from homology"/>
<dbReference type="InterPro" id="IPR001619">
    <property type="entry name" value="Sec1-like"/>
</dbReference>
<reference evidence="3" key="1">
    <citation type="submission" date="2016-05" db="EMBL/GenBank/DDBJ databases">
        <title>Comparative genomics of biotechnologically important yeasts.</title>
        <authorList>
            <consortium name="DOE Joint Genome Institute"/>
            <person name="Riley R."/>
            <person name="Haridas S."/>
            <person name="Wolfe K.H."/>
            <person name="Lopes M.R."/>
            <person name="Hittinger C.T."/>
            <person name="Goker M."/>
            <person name="Salamov A."/>
            <person name="Wisecaver J."/>
            <person name="Long T.M."/>
            <person name="Aerts A.L."/>
            <person name="Barry K."/>
            <person name="Choi C."/>
            <person name="Clum A."/>
            <person name="Coughlan A.Y."/>
            <person name="Deshpande S."/>
            <person name="Douglass A.P."/>
            <person name="Hanson S.J."/>
            <person name="Klenk H.-P."/>
            <person name="Labutti K."/>
            <person name="Lapidus A."/>
            <person name="Lindquist E."/>
            <person name="Lipzen A."/>
            <person name="Meier-Kolthoff J.P."/>
            <person name="Ohm R.A."/>
            <person name="Otillar R.P."/>
            <person name="Pangilinan J."/>
            <person name="Peng Y."/>
            <person name="Rokas A."/>
            <person name="Rosa C.A."/>
            <person name="Scheuner C."/>
            <person name="Sibirny A.A."/>
            <person name="Slot J.C."/>
            <person name="Stielow J.B."/>
            <person name="Sun H."/>
            <person name="Kurtzman C.P."/>
            <person name="Blackwell M."/>
            <person name="Grigoriev I.V."/>
            <person name="Jeffries T.W."/>
        </authorList>
    </citation>
    <scope>NUCLEOTIDE SEQUENCE [LARGE SCALE GENOMIC DNA]</scope>
    <source>
        <strain evidence="3">DSM 1968</strain>
    </source>
</reference>
<dbReference type="InterPro" id="IPR027482">
    <property type="entry name" value="Sec1-like_dom2"/>
</dbReference>
<dbReference type="Gene3D" id="3.90.830.10">
    <property type="entry name" value="Syntaxin Binding Protein 1, Chain A, domain 2"/>
    <property type="match status" value="1"/>
</dbReference>
<dbReference type="GeneID" id="30966452"/>
<dbReference type="PANTHER" id="PTHR11679">
    <property type="entry name" value="VESICLE PROTEIN SORTING-ASSOCIATED"/>
    <property type="match status" value="1"/>
</dbReference>
<comment type="similarity">
    <text evidence="1">Belongs to the STXBP/unc-18/SEC1 family.</text>
</comment>
<keyword evidence="3" id="KW-1185">Reference proteome</keyword>
<dbReference type="FunCoup" id="A0A1D2VL96">
    <property type="interactions" value="845"/>
</dbReference>
<evidence type="ECO:0000313" key="3">
    <source>
        <dbReference type="Proteomes" id="UP000095038"/>
    </source>
</evidence>
<dbReference type="Proteomes" id="UP000095038">
    <property type="component" value="Unassembled WGS sequence"/>
</dbReference>
<dbReference type="OrthoDB" id="10266265at2759"/>
<dbReference type="Gene3D" id="3.40.50.2060">
    <property type="match status" value="1"/>
</dbReference>
<protein>
    <submittedName>
        <fullName evidence="2">Sec1-like protein</fullName>
    </submittedName>
</protein>
<dbReference type="STRING" id="1344418.A0A1D2VL96"/>
<sequence>MDLYTIGHFYVDKLVEDINNSTANVHSSLSASNINVLLLDNFTKSVISMVATQSDLLDKNIFLIDVLENKSRDNLNHLNCLIFLNLNNAQTLSSLIDEIVKPNYSNYKIYNTNLIPKSVLEKLAKSDKLSLISKIYEIFWDYLIINKNLFLSNQINNISNHNYNIFKSSSKLSLNDTFLNNNILKDISNSVLSILLSFKIKPVIKFESNSKVSSTLANHIFYQINSLNSNYYSLFNDNNLKQQSNNNITKKPLLLILDRRNDPISSLVLPWTYQSMIMELVGIHNNIVNLSSISSSKSNEINQFTLNVESDNFFKDSVYLNFADLSDKIRDYVNLYKQKSQQNDINKNFNNSKNSGNMNIDSITSIKKFLENFPEFKKLSSNVNKHISITSELDKKINNQRLWDISELEQILSVNENDYSLHKHDLSDLKHLLLNLDPSNNNGQLQQISNKKPISDDAKIRLVCLYALKYELYPQNQTKSLIKILKSQNIPSSKIDIIKNLLTYSSSRKRLNEFNASPFTTIKSNSTNLFKSLSLINKGDNDTENTSAFMQHIPRLQNVLLNAIDNKLSTKNYQTLDPYNSSNNISESISSFSSNNPTIKYTRIIVYMLGGVTYEEARIVNQLNEKNSNKGISIILGSDKILNTKKFLSDLEQMSESVPDDQITESNLQGAESRAANRRLQLGLNSNTNLDSIL</sequence>
<accession>A0A1D2VL96</accession>
<dbReference type="AlphaFoldDB" id="A0A1D2VL96"/>
<dbReference type="Gene3D" id="3.40.50.1910">
    <property type="match status" value="1"/>
</dbReference>